<evidence type="ECO:0000313" key="2">
    <source>
        <dbReference type="Proteomes" id="UP000191897"/>
    </source>
</evidence>
<accession>A0A1S7PFJ6</accession>
<reference evidence="1 2" key="1">
    <citation type="submission" date="2016-01" db="EMBL/GenBank/DDBJ databases">
        <authorList>
            <person name="Oliw E.H."/>
        </authorList>
    </citation>
    <scope>NUCLEOTIDE SEQUENCE [LARGE SCALE GENOMIC DNA]</scope>
    <source>
        <strain evidence="1 2">Kerr 14</strain>
    </source>
</reference>
<dbReference type="Proteomes" id="UP000191897">
    <property type="component" value="Unassembled WGS sequence"/>
</dbReference>
<name>A0A1S7PFJ6_AGRTU</name>
<gene>
    <name evidence="1" type="ORF">AGR4C_Cc170133</name>
</gene>
<dbReference type="AlphaFoldDB" id="A0A1S7PFJ6"/>
<proteinExistence type="predicted"/>
<sequence length="72" mass="7863">MDGAPFRAGAFWIGCNSRPVKPFLELPVLCAMVVQRLAISPPQAHTAWMIWVESEVLDDRSTGCAAGADRFT</sequence>
<protein>
    <submittedName>
        <fullName evidence="1">Uncharacterized protein</fullName>
    </submittedName>
</protein>
<dbReference type="EMBL" id="FBWC01000009">
    <property type="protein sequence ID" value="CUX20187.1"/>
    <property type="molecule type" value="Genomic_DNA"/>
</dbReference>
<organism evidence="1 2">
    <name type="scientific">Agrobacterium tumefaciens str. Kerr 14</name>
    <dbReference type="NCBI Taxonomy" id="1183424"/>
    <lineage>
        <taxon>Bacteria</taxon>
        <taxon>Pseudomonadati</taxon>
        <taxon>Pseudomonadota</taxon>
        <taxon>Alphaproteobacteria</taxon>
        <taxon>Hyphomicrobiales</taxon>
        <taxon>Rhizobiaceae</taxon>
        <taxon>Rhizobium/Agrobacterium group</taxon>
        <taxon>Agrobacterium</taxon>
        <taxon>Agrobacterium tumefaciens complex</taxon>
    </lineage>
</organism>
<evidence type="ECO:0000313" key="1">
    <source>
        <dbReference type="EMBL" id="CUX20187.1"/>
    </source>
</evidence>